<keyword evidence="1 6" id="KW-0963">Cytoplasm</keyword>
<dbReference type="CDD" id="cd06142">
    <property type="entry name" value="RNaseD_exo"/>
    <property type="match status" value="1"/>
</dbReference>
<keyword evidence="9" id="KW-1185">Reference proteome</keyword>
<protein>
    <recommendedName>
        <fullName evidence="6">Ribonuclease D</fullName>
        <shortName evidence="6">RNase D</shortName>
        <ecNumber evidence="6">3.1.13.5</ecNumber>
    </recommendedName>
</protein>
<evidence type="ECO:0000259" key="7">
    <source>
        <dbReference type="PROSITE" id="PS50967"/>
    </source>
</evidence>
<dbReference type="GO" id="GO:0005737">
    <property type="term" value="C:cytoplasm"/>
    <property type="evidence" value="ECO:0007669"/>
    <property type="project" value="UniProtKB-SubCell"/>
</dbReference>
<proteinExistence type="inferred from homology"/>
<dbReference type="Gene3D" id="3.30.420.10">
    <property type="entry name" value="Ribonuclease H-like superfamily/Ribonuclease H"/>
    <property type="match status" value="1"/>
</dbReference>
<dbReference type="AlphaFoldDB" id="A0A1I6H0M0"/>
<name>A0A1I6H0M0_9RHOB</name>
<dbReference type="InterPro" id="IPR051086">
    <property type="entry name" value="RNase_D-like"/>
</dbReference>
<dbReference type="HAMAP" id="MF_01899">
    <property type="entry name" value="RNase_D"/>
    <property type="match status" value="1"/>
</dbReference>
<dbReference type="Pfam" id="PF00570">
    <property type="entry name" value="HRDC"/>
    <property type="match status" value="1"/>
</dbReference>
<dbReference type="SMART" id="SM00474">
    <property type="entry name" value="35EXOc"/>
    <property type="match status" value="1"/>
</dbReference>
<evidence type="ECO:0000256" key="5">
    <source>
        <dbReference type="ARBA" id="ARBA00022839"/>
    </source>
</evidence>
<accession>A0A1I6H0M0</accession>
<comment type="catalytic activity">
    <reaction evidence="6">
        <text>Exonucleolytic cleavage that removes extra residues from the 3'-terminus of tRNA to produce 5'-mononucleotides.</text>
        <dbReference type="EC" id="3.1.13.5"/>
    </reaction>
</comment>
<dbReference type="InterPro" id="IPR012337">
    <property type="entry name" value="RNaseH-like_sf"/>
</dbReference>
<comment type="similarity">
    <text evidence="6">Belongs to the RNase D family.</text>
</comment>
<comment type="function">
    <text evidence="6">Exonuclease involved in the 3' processing of various precursor tRNAs. Initiates hydrolysis at the 3'-terminus of an RNA molecule and releases 5'-mononucleotides.</text>
</comment>
<keyword evidence="3 6" id="KW-0540">Nuclease</keyword>
<dbReference type="InterPro" id="IPR002121">
    <property type="entry name" value="HRDC_dom"/>
</dbReference>
<evidence type="ECO:0000313" key="9">
    <source>
        <dbReference type="Proteomes" id="UP000199658"/>
    </source>
</evidence>
<evidence type="ECO:0000313" key="8">
    <source>
        <dbReference type="EMBL" id="SFR47962.1"/>
    </source>
</evidence>
<dbReference type="GO" id="GO:0042780">
    <property type="term" value="P:tRNA 3'-end processing"/>
    <property type="evidence" value="ECO:0007669"/>
    <property type="project" value="UniProtKB-UniRule"/>
</dbReference>
<dbReference type="InterPro" id="IPR002562">
    <property type="entry name" value="3'-5'_exonuclease_dom"/>
</dbReference>
<dbReference type="InterPro" id="IPR010997">
    <property type="entry name" value="HRDC-like_sf"/>
</dbReference>
<dbReference type="EC" id="3.1.13.5" evidence="6"/>
<sequence>MRLRRGRLGAVYKDQEQQPITRSTLMPSNIITITTTEDLAAFCERAKGHPYITVDTEFLRERTYYAKLCLIQLAIPGDDRNDAVLVDPIEGSDMSLEPLYDLFRDPNVVKVFHAARQDLEIFYVEGGVIPAPLFDTQVAAMVCDFGEQVGYETLVRKIAKASVDKSSRFTDWSRRPLSDAQKLYALADVTHLRDIYEYLSKRLERSGRKAWVEEEMAILRAPETYIVQPDAAWRRVKVRSNAPKFLAIVRELARFREAYAQERNVPRSRVYKDDALLELASTKPKDERDLGKSRLLLREARKGAIADGILEAVAKGVSCPPDEMPKAPPVRDRSNMNSALADLLRVMLKAKAEEVGIAQKLIATASDLDDIALGERDGLALKGWRAEVFGKDALRLCDGDLALSCSGNSVKIIEL</sequence>
<evidence type="ECO:0000256" key="6">
    <source>
        <dbReference type="HAMAP-Rule" id="MF_01899"/>
    </source>
</evidence>
<organism evidence="8 9">
    <name type="scientific">Litoreibacter janthinus</name>
    <dbReference type="NCBI Taxonomy" id="670154"/>
    <lineage>
        <taxon>Bacteria</taxon>
        <taxon>Pseudomonadati</taxon>
        <taxon>Pseudomonadota</taxon>
        <taxon>Alphaproteobacteria</taxon>
        <taxon>Rhodobacterales</taxon>
        <taxon>Roseobacteraceae</taxon>
        <taxon>Litoreibacter</taxon>
    </lineage>
</organism>
<keyword evidence="4 6" id="KW-0378">Hydrolase</keyword>
<comment type="subcellular location">
    <subcellularLocation>
        <location evidence="6">Cytoplasm</location>
    </subcellularLocation>
</comment>
<dbReference type="PANTHER" id="PTHR47649:SF1">
    <property type="entry name" value="RIBONUCLEASE D"/>
    <property type="match status" value="1"/>
</dbReference>
<feature type="domain" description="HRDC" evidence="7">
    <location>
        <begin position="242"/>
        <end position="323"/>
    </location>
</feature>
<gene>
    <name evidence="6" type="primary">rnd</name>
    <name evidence="8" type="ORF">SAMN04488002_2264</name>
</gene>
<dbReference type="EMBL" id="FOYO01000001">
    <property type="protein sequence ID" value="SFR47962.1"/>
    <property type="molecule type" value="Genomic_DNA"/>
</dbReference>
<dbReference type="GO" id="GO:0003676">
    <property type="term" value="F:nucleic acid binding"/>
    <property type="evidence" value="ECO:0007669"/>
    <property type="project" value="InterPro"/>
</dbReference>
<dbReference type="Proteomes" id="UP000199658">
    <property type="component" value="Unassembled WGS sequence"/>
</dbReference>
<keyword evidence="2 6" id="KW-0819">tRNA processing</keyword>
<evidence type="ECO:0000256" key="1">
    <source>
        <dbReference type="ARBA" id="ARBA00022490"/>
    </source>
</evidence>
<dbReference type="GO" id="GO:0008408">
    <property type="term" value="F:3'-5' exonuclease activity"/>
    <property type="evidence" value="ECO:0007669"/>
    <property type="project" value="InterPro"/>
</dbReference>
<dbReference type="STRING" id="670154.SAMN04488002_2264"/>
<evidence type="ECO:0000256" key="2">
    <source>
        <dbReference type="ARBA" id="ARBA00022694"/>
    </source>
</evidence>
<dbReference type="PROSITE" id="PS50967">
    <property type="entry name" value="HRDC"/>
    <property type="match status" value="1"/>
</dbReference>
<dbReference type="SUPFAM" id="SSF47819">
    <property type="entry name" value="HRDC-like"/>
    <property type="match status" value="2"/>
</dbReference>
<reference evidence="9" key="1">
    <citation type="submission" date="2016-10" db="EMBL/GenBank/DDBJ databases">
        <authorList>
            <person name="Varghese N."/>
            <person name="Submissions S."/>
        </authorList>
    </citation>
    <scope>NUCLEOTIDE SEQUENCE [LARGE SCALE GENOMIC DNA]</scope>
    <source>
        <strain evidence="9">DSM 26921</strain>
    </source>
</reference>
<comment type="cofactor">
    <cofactor evidence="6">
        <name>a divalent metal cation</name>
        <dbReference type="ChEBI" id="CHEBI:60240"/>
    </cofactor>
</comment>
<dbReference type="InterPro" id="IPR036397">
    <property type="entry name" value="RNaseH_sf"/>
</dbReference>
<dbReference type="GO" id="GO:0000166">
    <property type="term" value="F:nucleotide binding"/>
    <property type="evidence" value="ECO:0007669"/>
    <property type="project" value="InterPro"/>
</dbReference>
<dbReference type="PANTHER" id="PTHR47649">
    <property type="entry name" value="RIBONUCLEASE D"/>
    <property type="match status" value="1"/>
</dbReference>
<dbReference type="NCBIfam" id="TIGR01388">
    <property type="entry name" value="rnd"/>
    <property type="match status" value="1"/>
</dbReference>
<dbReference type="Pfam" id="PF01612">
    <property type="entry name" value="DNA_pol_A_exo1"/>
    <property type="match status" value="1"/>
</dbReference>
<dbReference type="Gene3D" id="1.10.150.80">
    <property type="entry name" value="HRDC domain"/>
    <property type="match status" value="1"/>
</dbReference>
<evidence type="ECO:0000256" key="3">
    <source>
        <dbReference type="ARBA" id="ARBA00022722"/>
    </source>
</evidence>
<dbReference type="InterPro" id="IPR044876">
    <property type="entry name" value="HRDC_dom_sf"/>
</dbReference>
<evidence type="ECO:0000256" key="4">
    <source>
        <dbReference type="ARBA" id="ARBA00022801"/>
    </source>
</evidence>
<dbReference type="SUPFAM" id="SSF53098">
    <property type="entry name" value="Ribonuclease H-like"/>
    <property type="match status" value="1"/>
</dbReference>
<keyword evidence="5 6" id="KW-0269">Exonuclease</keyword>
<dbReference type="InterPro" id="IPR006292">
    <property type="entry name" value="RNase_D"/>
</dbReference>
<dbReference type="GO" id="GO:0033890">
    <property type="term" value="F:ribonuclease D activity"/>
    <property type="evidence" value="ECO:0007669"/>
    <property type="project" value="UniProtKB-UniRule"/>
</dbReference>